<evidence type="ECO:0000313" key="2">
    <source>
        <dbReference type="Proteomes" id="UP000217289"/>
    </source>
</evidence>
<dbReference type="KEGG" id="mbd:MEBOL_004532"/>
<keyword evidence="2" id="KW-1185">Reference proteome</keyword>
<evidence type="ECO:0000313" key="1">
    <source>
        <dbReference type="EMBL" id="ATB31070.1"/>
    </source>
</evidence>
<name>A0A250IIN0_9BACT</name>
<dbReference type="PANTHER" id="PTHR34796:SF1">
    <property type="entry name" value="EXPRESSED PROTEIN"/>
    <property type="match status" value="1"/>
</dbReference>
<dbReference type="RefSeq" id="WP_157775377.1">
    <property type="nucleotide sequence ID" value="NZ_CP022163.1"/>
</dbReference>
<dbReference type="AlphaFoldDB" id="A0A250IIN0"/>
<dbReference type="Proteomes" id="UP000217289">
    <property type="component" value="Chromosome"/>
</dbReference>
<dbReference type="InterPro" id="IPR023203">
    <property type="entry name" value="TTHA0068_sf"/>
</dbReference>
<dbReference type="InterPro" id="IPR005500">
    <property type="entry name" value="DUF309"/>
</dbReference>
<sequence>MPRRFPDCLSEGVTLFDAGAFHAAHEAWEHAWLVEKGPRRLLLQGLILVAAGWLKRDAGNGAGARTLFSRALDRLASLPARYEGVDVEGLRQVIPRWREGEDSDRPMLARLVEPEEGDV</sequence>
<dbReference type="Gene3D" id="1.10.3450.10">
    <property type="entry name" value="TTHA0068-like"/>
    <property type="match status" value="1"/>
</dbReference>
<reference evidence="1 2" key="1">
    <citation type="submission" date="2017-06" db="EMBL/GenBank/DDBJ databases">
        <authorList>
            <person name="Kim H.J."/>
            <person name="Triplett B.A."/>
        </authorList>
    </citation>
    <scope>NUCLEOTIDE SEQUENCE [LARGE SCALE GENOMIC DNA]</scope>
    <source>
        <strain evidence="1 2">DSM 14713</strain>
    </source>
</reference>
<gene>
    <name evidence="1" type="ORF">MEBOL_004532</name>
</gene>
<dbReference type="EMBL" id="CP022163">
    <property type="protein sequence ID" value="ATB31070.1"/>
    <property type="molecule type" value="Genomic_DNA"/>
</dbReference>
<dbReference type="OrthoDB" id="5500203at2"/>
<evidence type="ECO:0008006" key="3">
    <source>
        <dbReference type="Google" id="ProtNLM"/>
    </source>
</evidence>
<dbReference type="PANTHER" id="PTHR34796">
    <property type="entry name" value="EXPRESSED PROTEIN"/>
    <property type="match status" value="1"/>
</dbReference>
<proteinExistence type="predicted"/>
<accession>A0A250IIN0</accession>
<dbReference type="SUPFAM" id="SSF140663">
    <property type="entry name" value="TTHA0068-like"/>
    <property type="match status" value="1"/>
</dbReference>
<organism evidence="1 2">
    <name type="scientific">Melittangium boletus DSM 14713</name>
    <dbReference type="NCBI Taxonomy" id="1294270"/>
    <lineage>
        <taxon>Bacteria</taxon>
        <taxon>Pseudomonadati</taxon>
        <taxon>Myxococcota</taxon>
        <taxon>Myxococcia</taxon>
        <taxon>Myxococcales</taxon>
        <taxon>Cystobacterineae</taxon>
        <taxon>Archangiaceae</taxon>
        <taxon>Melittangium</taxon>
    </lineage>
</organism>
<dbReference type="Pfam" id="PF03745">
    <property type="entry name" value="DUF309"/>
    <property type="match status" value="1"/>
</dbReference>
<protein>
    <recommendedName>
        <fullName evidence="3">DUF309 domain-containing protein</fullName>
    </recommendedName>
</protein>